<reference evidence="2" key="8">
    <citation type="journal article" date="2005" name="Science">
        <title>Antisense Transcription in the Mammalian Transcriptome.</title>
        <authorList>
            <consortium name="RIKEN Genome Exploration Research Group and Genome Science Group (Genome Network Project Core Group) and the FANTOM Consortium"/>
        </authorList>
    </citation>
    <scope>NUCLEOTIDE SEQUENCE</scope>
    <source>
        <strain evidence="2">C57BL/6J</strain>
        <tissue evidence="2">Parthenogenote</tissue>
    </source>
</reference>
<feature type="compositionally biased region" description="Low complexity" evidence="1">
    <location>
        <begin position="48"/>
        <end position="58"/>
    </location>
</feature>
<reference evidence="2" key="4">
    <citation type="journal article" date="2001" name="Nature">
        <title>Functional annotation of a full-length mouse cDNA collection.</title>
        <authorList>
            <consortium name="The RIKEN Genome Exploration Research Group Phase II Team and the FANTOM Consortium"/>
        </authorList>
    </citation>
    <scope>NUCLEOTIDE SEQUENCE</scope>
    <source>
        <strain evidence="2">C57BL/6J</strain>
        <tissue evidence="2">Parthenogenote</tissue>
    </source>
</reference>
<reference evidence="2" key="6">
    <citation type="journal article" date="2002" name="Nature">
        <title>Analysis of the mouse transcriptome based on functional annotation of 60,770 full-length cDNAs.</title>
        <authorList>
            <consortium name="The FANTOM Consortium and the RIKEN Genome Exploration Research Group Phase I and II Team"/>
        </authorList>
    </citation>
    <scope>NUCLEOTIDE SEQUENCE</scope>
    <source>
        <strain evidence="2">C57BL/6J</strain>
        <tissue evidence="2">Parthenogenote</tissue>
    </source>
</reference>
<protein>
    <submittedName>
        <fullName evidence="2">Uncharacterized protein</fullName>
    </submittedName>
</protein>
<reference evidence="2" key="2">
    <citation type="journal article" date="2000" name="Genome Res.">
        <title>Normalization and subtraction of cap-trapper-selected cDNAs to prepare full-length cDNA libraries for rapid discovery of new genes.</title>
        <authorList>
            <person name="Carninci P."/>
            <person name="Shibata Y."/>
            <person name="Hayatsu N."/>
            <person name="Sugahara Y."/>
            <person name="Shibata K."/>
            <person name="Itoh M."/>
            <person name="Konno H."/>
            <person name="Okazaki Y."/>
            <person name="Muramatsu M."/>
            <person name="Hayashizaki Y."/>
        </authorList>
    </citation>
    <scope>NUCLEOTIDE SEQUENCE</scope>
    <source>
        <strain evidence="2">C57BL/6J</strain>
        <tissue evidence="2">Parthenogenote</tissue>
    </source>
</reference>
<evidence type="ECO:0000313" key="2">
    <source>
        <dbReference type="EMBL" id="BAC32120.1"/>
    </source>
</evidence>
<feature type="region of interest" description="Disordered" evidence="1">
    <location>
        <begin position="1"/>
        <end position="106"/>
    </location>
</feature>
<dbReference type="MGI" id="MGI:2443008">
    <property type="gene designation" value="Trappc8"/>
</dbReference>
<dbReference type="AlphaFoldDB" id="Q8BLK2"/>
<name>Q8BLK2_MOUSE</name>
<reference evidence="2" key="1">
    <citation type="journal article" date="1999" name="Methods Enzymol.">
        <title>High-efficiency full-length cDNA cloning.</title>
        <authorList>
            <person name="Carninci P."/>
            <person name="Hayashizaki Y."/>
        </authorList>
    </citation>
    <scope>NUCLEOTIDE SEQUENCE</scope>
    <source>
        <strain evidence="2">C57BL/6J</strain>
        <tissue evidence="2">Parthenogenote</tissue>
    </source>
</reference>
<evidence type="ECO:0000256" key="1">
    <source>
        <dbReference type="SAM" id="MobiDB-lite"/>
    </source>
</evidence>
<accession>Q8BLK2</accession>
<proteinExistence type="evidence at transcript level"/>
<dbReference type="EMBL" id="AK044854">
    <property type="protein sequence ID" value="BAC32120.1"/>
    <property type="molecule type" value="mRNA"/>
</dbReference>
<reference evidence="2" key="3">
    <citation type="journal article" date="2000" name="Genome Res.">
        <title>RIKEN integrated sequence analysis (RISA) system--384-format sequencing pipeline with 384 multicapillary sequencer.</title>
        <authorList>
            <person name="Shibata K."/>
            <person name="Itoh M."/>
            <person name="Aizawa K."/>
            <person name="Nagaoka S."/>
            <person name="Sasaki N."/>
            <person name="Carninci P."/>
            <person name="Konno H."/>
            <person name="Akiyama J."/>
            <person name="Nishi K."/>
            <person name="Kitsunai T."/>
            <person name="Tashiro H."/>
            <person name="Itoh M."/>
            <person name="Sumi N."/>
            <person name="Ishii Y."/>
            <person name="Nakamura S."/>
            <person name="Hazama M."/>
            <person name="Nishine T."/>
            <person name="Harada A."/>
            <person name="Yamamoto R."/>
            <person name="Matsumoto H."/>
            <person name="Sakaguchi S."/>
            <person name="Ikegami T."/>
            <person name="Kashiwagi K."/>
            <person name="Fujiwake S."/>
            <person name="Inoue K."/>
            <person name="Togawa Y."/>
            <person name="Izawa M."/>
            <person name="Ohara E."/>
            <person name="Watahiki M."/>
            <person name="Yoneda Y."/>
            <person name="Ishikawa T."/>
            <person name="Ozawa K."/>
            <person name="Tanaka T."/>
            <person name="Matsuura S."/>
            <person name="Kawai J."/>
            <person name="Okazaki Y."/>
            <person name="Muramatsu M."/>
            <person name="Inoue Y."/>
            <person name="Kira A."/>
            <person name="Hayashizaki Y."/>
        </authorList>
    </citation>
    <scope>NUCLEOTIDE SEQUENCE</scope>
    <source>
        <strain evidence="2">C57BL/6J</strain>
        <tissue evidence="2">Parthenogenote</tissue>
    </source>
</reference>
<gene>
    <name evidence="3" type="primary">Trappc8</name>
    <name evidence="3" type="synonym">D030074E01Rik</name>
</gene>
<dbReference type="AGR" id="MGI:2443008"/>
<sequence>GFGPTWRFLSDSDQGFAVGRTERRRSVSPPARVGCKASGSAERRQGRAQAPKAEARAATHSRLQAPEWGRARPGRRTAAAAAASSAPRRGGGRVPGRGHGPVRAVGAGAHPRLLRPLRRRAVQRRSRAAHPPQPPQLLRAAQALLSPHFRRYVVAFLVHQAETELWSREGSWERAEDRGAAAWGCSRTRRGERLSRQRALVRRAV</sequence>
<evidence type="ECO:0000313" key="3">
    <source>
        <dbReference type="MGI" id="MGI:2443008"/>
    </source>
</evidence>
<feature type="non-terminal residue" evidence="2">
    <location>
        <position position="1"/>
    </location>
</feature>
<organism evidence="2">
    <name type="scientific">Mus musculus</name>
    <name type="common">Mouse</name>
    <dbReference type="NCBI Taxonomy" id="10090"/>
    <lineage>
        <taxon>Eukaryota</taxon>
        <taxon>Metazoa</taxon>
        <taxon>Chordata</taxon>
        <taxon>Craniata</taxon>
        <taxon>Vertebrata</taxon>
        <taxon>Euteleostomi</taxon>
        <taxon>Mammalia</taxon>
        <taxon>Eutheria</taxon>
        <taxon>Euarchontoglires</taxon>
        <taxon>Glires</taxon>
        <taxon>Rodentia</taxon>
        <taxon>Myomorpha</taxon>
        <taxon>Muroidea</taxon>
        <taxon>Muridae</taxon>
        <taxon>Murinae</taxon>
        <taxon>Mus</taxon>
        <taxon>Mus</taxon>
    </lineage>
</organism>
<reference evidence="2" key="7">
    <citation type="journal article" date="2005" name="Science">
        <title>The Transcriptional Landscape of the Mammalian Genome.</title>
        <authorList>
            <consortium name="The FANTOM Consortium"/>
            <consortium name="Riken Genome Exploration Research Group and Genome Science Group (Genome Network Project Core Group)"/>
        </authorList>
    </citation>
    <scope>NUCLEOTIDE SEQUENCE</scope>
    <source>
        <strain evidence="2">C57BL/6J</strain>
        <tissue evidence="2">Parthenogenote</tissue>
    </source>
</reference>
<reference evidence="2" key="5">
    <citation type="submission" date="2001-07" db="EMBL/GenBank/DDBJ databases">
        <authorList>
            <person name="Adachi J."/>
            <person name="Aizawa K."/>
            <person name="Akimura T."/>
            <person name="Arakawa T."/>
            <person name="Bono H."/>
            <person name="Carninci P."/>
            <person name="Fukuda S."/>
            <person name="Furuno M."/>
            <person name="Hanagaki T."/>
            <person name="Hara A."/>
            <person name="Hashizume W."/>
            <person name="Hayashida K."/>
            <person name="Hayatsu N."/>
            <person name="Hiramoto K."/>
            <person name="Hiraoka T."/>
            <person name="Hirozane T."/>
            <person name="Hori F."/>
            <person name="Imotani K."/>
            <person name="Ishii Y."/>
            <person name="Itoh M."/>
            <person name="Kagawa I."/>
            <person name="Kasukawa T."/>
            <person name="Katoh H."/>
            <person name="Kawai J."/>
            <person name="Kojima Y."/>
            <person name="Kondo S."/>
            <person name="Konno H."/>
            <person name="Kouda M."/>
            <person name="Koya S."/>
            <person name="Kurihara C."/>
            <person name="Matsuyama T."/>
            <person name="Miyazaki A."/>
            <person name="Murata M."/>
            <person name="Nakamura M."/>
            <person name="Nishi K."/>
            <person name="Nomura K."/>
            <person name="Numazaki R."/>
            <person name="Ohno M."/>
            <person name="Ohsato N."/>
            <person name="Okazaki Y."/>
            <person name="Saito R."/>
            <person name="Saitoh H."/>
            <person name="Sakai C."/>
            <person name="Sakai K."/>
            <person name="Sakazume N."/>
            <person name="Sano H."/>
            <person name="Sasaki D."/>
            <person name="Shibata K."/>
            <person name="Shinagawa A."/>
            <person name="Shiraki T."/>
            <person name="Sogabe Y."/>
            <person name="Tagami M."/>
            <person name="Tagawa A."/>
            <person name="Takahashi F."/>
            <person name="Takaku-Akahira S."/>
            <person name="Takeda Y."/>
            <person name="Tanaka T."/>
            <person name="Tomaru A."/>
            <person name="Toya T."/>
            <person name="Yasunishi A."/>
            <person name="Muramatsu M."/>
            <person name="Hayashizaki Y."/>
        </authorList>
    </citation>
    <scope>NUCLEOTIDE SEQUENCE</scope>
    <source>
        <strain evidence="2">C57BL/6J</strain>
        <tissue evidence="2">Parthenogenote</tissue>
    </source>
</reference>
<feature type="compositionally biased region" description="Low complexity" evidence="1">
    <location>
        <begin position="76"/>
        <end position="88"/>
    </location>
</feature>